<accession>S9P1K7</accession>
<feature type="domain" description="UvrD-like helicase ATP-binding" evidence="8">
    <location>
        <begin position="29"/>
        <end position="293"/>
    </location>
</feature>
<protein>
    <recommendedName>
        <fullName evidence="5">DNA 3'-5' helicase II</fullName>
    </recommendedName>
</protein>
<evidence type="ECO:0000256" key="4">
    <source>
        <dbReference type="ARBA" id="ARBA00022840"/>
    </source>
</evidence>
<comment type="caution">
    <text evidence="9">The sequence shown here is derived from an EMBL/GenBank/DDBJ whole genome shotgun (WGS) entry which is preliminary data.</text>
</comment>
<feature type="region of interest" description="Disordered" evidence="7">
    <location>
        <begin position="1"/>
        <end position="24"/>
    </location>
</feature>
<evidence type="ECO:0000313" key="9">
    <source>
        <dbReference type="EMBL" id="EPX58360.1"/>
    </source>
</evidence>
<dbReference type="SUPFAM" id="SSF52540">
    <property type="entry name" value="P-loop containing nucleoside triphosphate hydrolases"/>
    <property type="match status" value="1"/>
</dbReference>
<evidence type="ECO:0000256" key="7">
    <source>
        <dbReference type="SAM" id="MobiDB-lite"/>
    </source>
</evidence>
<evidence type="ECO:0000313" key="10">
    <source>
        <dbReference type="Proteomes" id="UP000011682"/>
    </source>
</evidence>
<feature type="binding site" evidence="6">
    <location>
        <begin position="50"/>
        <end position="57"/>
    </location>
    <ligand>
        <name>ATP</name>
        <dbReference type="ChEBI" id="CHEBI:30616"/>
    </ligand>
</feature>
<organism evidence="9 10">
    <name type="scientific">Cystobacter fuscus (strain ATCC 25194 / DSM 2262 / NBRC 100088 / M29)</name>
    <dbReference type="NCBI Taxonomy" id="1242864"/>
    <lineage>
        <taxon>Bacteria</taxon>
        <taxon>Pseudomonadati</taxon>
        <taxon>Myxococcota</taxon>
        <taxon>Myxococcia</taxon>
        <taxon>Myxococcales</taxon>
        <taxon>Cystobacterineae</taxon>
        <taxon>Archangiaceae</taxon>
        <taxon>Cystobacter</taxon>
    </lineage>
</organism>
<proteinExistence type="predicted"/>
<dbReference type="InterPro" id="IPR027417">
    <property type="entry name" value="P-loop_NTPase"/>
</dbReference>
<dbReference type="InterPro" id="IPR014016">
    <property type="entry name" value="UvrD-like_ATP-bd"/>
</dbReference>
<dbReference type="InterPro" id="IPR000212">
    <property type="entry name" value="DNA_helicase_UvrD/REP"/>
</dbReference>
<gene>
    <name evidence="9" type="ORF">D187_004116</name>
</gene>
<evidence type="ECO:0000256" key="5">
    <source>
        <dbReference type="ARBA" id="ARBA00034923"/>
    </source>
</evidence>
<sequence>MPASQAGEQPPRQAPPPSGAKADTKWKWSVQQNAIFDFFATGKGNAVVRARAGTGKTTTILEGITYAPESDIVLAAFNKRIAEELVTKLKNPAATAKTLHALGFAAVKTYWNGTALDKDRGLTLARRAAGNQSPDLMIKLIRKLAEYGKNIAPFGFVADLVELAIQFDVEPDAKWSERGWDTEKVAKCAHEAMRLATQRDGTVDFDDMIFVPVAMKMVHPKYDLVVIDEAQDMNLTQLLLAQKLVRKGGRTVVVGDDRQAIYGFRGADSKSLDRLKSELSAVEFPLTTTYRCPKKVVALAQQLVSDYRAADTAPEGIVRDVSNSKLVDEATPGCFILSRKNAPLVSTCIKLLKRGKRAKVEGKDIGRSLLTIVKKLGGTTIESFLSKLAAWEERETNRARLAAKDPEPVIERIADQAGMLVALCEDLFTTKELEARIENLFDDAAKGAQPLIICSSVHKAKGLERERVFLLKDTFSRTGTEECNIEYVAITRAKQELIWVVNEASNRSLVPMTLEEFVLDDRHDGVPPFDGVNCAPKGSLGGSFQTATEGREPMKSTDQEVRILAGEEADKYLSMAPDLLPLGNKLIFRISEGALETHRERLRATFPAAVLRPIPPPKPYTSGRPVAYEHMQKLLDVEGSFRDFPPCVKLPTVDPPGGGYERTYVGSGVPASEHPLANGWFSRCMNCASKETRVIYASSATHFGSIETSRWNECWYECLECGKFNYHQTNYEF</sequence>
<evidence type="ECO:0000256" key="1">
    <source>
        <dbReference type="ARBA" id="ARBA00022741"/>
    </source>
</evidence>
<name>S9P1K7_CYSF2</name>
<dbReference type="PANTHER" id="PTHR11070">
    <property type="entry name" value="UVRD / RECB / PCRA DNA HELICASE FAMILY MEMBER"/>
    <property type="match status" value="1"/>
</dbReference>
<dbReference type="GO" id="GO:0000725">
    <property type="term" value="P:recombinational repair"/>
    <property type="evidence" value="ECO:0007669"/>
    <property type="project" value="TreeGrafter"/>
</dbReference>
<keyword evidence="10" id="KW-1185">Reference proteome</keyword>
<dbReference type="eggNOG" id="COG0210">
    <property type="taxonomic scope" value="Bacteria"/>
</dbReference>
<evidence type="ECO:0000259" key="8">
    <source>
        <dbReference type="PROSITE" id="PS51198"/>
    </source>
</evidence>
<dbReference type="GO" id="GO:0016787">
    <property type="term" value="F:hydrolase activity"/>
    <property type="evidence" value="ECO:0007669"/>
    <property type="project" value="UniProtKB-UniRule"/>
</dbReference>
<keyword evidence="4 6" id="KW-0067">ATP-binding</keyword>
<dbReference type="Pfam" id="PF00580">
    <property type="entry name" value="UvrD-helicase"/>
    <property type="match status" value="1"/>
</dbReference>
<evidence type="ECO:0000256" key="3">
    <source>
        <dbReference type="ARBA" id="ARBA00022806"/>
    </source>
</evidence>
<keyword evidence="3 6" id="KW-0347">Helicase</keyword>
<dbReference type="EMBL" id="ANAH02000025">
    <property type="protein sequence ID" value="EPX58360.1"/>
    <property type="molecule type" value="Genomic_DNA"/>
</dbReference>
<keyword evidence="1 6" id="KW-0547">Nucleotide-binding</keyword>
<dbReference type="PANTHER" id="PTHR11070:SF2">
    <property type="entry name" value="ATP-DEPENDENT DNA HELICASE SRS2"/>
    <property type="match status" value="1"/>
</dbReference>
<dbReference type="GO" id="GO:0003677">
    <property type="term" value="F:DNA binding"/>
    <property type="evidence" value="ECO:0007669"/>
    <property type="project" value="InterPro"/>
</dbReference>
<dbReference type="InterPro" id="IPR027785">
    <property type="entry name" value="UvrD-like_helicase_C"/>
</dbReference>
<dbReference type="AlphaFoldDB" id="S9P1K7"/>
<reference evidence="9" key="1">
    <citation type="submission" date="2013-05" db="EMBL/GenBank/DDBJ databases">
        <title>Genome assembly of Cystobacter fuscus DSM 2262.</title>
        <authorList>
            <person name="Sharma G."/>
            <person name="Khatri I."/>
            <person name="Kaur C."/>
            <person name="Mayilraj S."/>
            <person name="Subramanian S."/>
        </authorList>
    </citation>
    <scope>NUCLEOTIDE SEQUENCE [LARGE SCALE GENOMIC DNA]</scope>
    <source>
        <strain evidence="9">DSM 2262</strain>
    </source>
</reference>
<dbReference type="Gene3D" id="3.40.50.300">
    <property type="entry name" value="P-loop containing nucleotide triphosphate hydrolases"/>
    <property type="match status" value="2"/>
</dbReference>
<dbReference type="GO" id="GO:0005524">
    <property type="term" value="F:ATP binding"/>
    <property type="evidence" value="ECO:0007669"/>
    <property type="project" value="UniProtKB-UniRule"/>
</dbReference>
<dbReference type="Pfam" id="PF13538">
    <property type="entry name" value="UvrD_C_2"/>
    <property type="match status" value="1"/>
</dbReference>
<evidence type="ECO:0000256" key="2">
    <source>
        <dbReference type="ARBA" id="ARBA00022801"/>
    </source>
</evidence>
<evidence type="ECO:0000256" key="6">
    <source>
        <dbReference type="PROSITE-ProRule" id="PRU00560"/>
    </source>
</evidence>
<keyword evidence="2 6" id="KW-0378">Hydrolase</keyword>
<dbReference type="GO" id="GO:0043138">
    <property type="term" value="F:3'-5' DNA helicase activity"/>
    <property type="evidence" value="ECO:0007669"/>
    <property type="project" value="TreeGrafter"/>
</dbReference>
<dbReference type="PROSITE" id="PS51198">
    <property type="entry name" value="UVRD_HELICASE_ATP_BIND"/>
    <property type="match status" value="1"/>
</dbReference>
<dbReference type="Proteomes" id="UP000011682">
    <property type="component" value="Unassembled WGS sequence"/>
</dbReference>